<evidence type="ECO:0000313" key="2">
    <source>
        <dbReference type="Proteomes" id="UP000441523"/>
    </source>
</evidence>
<accession>A0A6N6MHU9</accession>
<dbReference type="AlphaFoldDB" id="A0A6N6MHU9"/>
<keyword evidence="2" id="KW-1185">Reference proteome</keyword>
<dbReference type="EMBL" id="VZZJ01000049">
    <property type="protein sequence ID" value="KAB1068582.1"/>
    <property type="molecule type" value="Genomic_DNA"/>
</dbReference>
<protein>
    <submittedName>
        <fullName evidence="1">Uncharacterized protein</fullName>
    </submittedName>
</protein>
<comment type="caution">
    <text evidence="1">The sequence shown here is derived from an EMBL/GenBank/DDBJ whole genome shotgun (WGS) entry which is preliminary data.</text>
</comment>
<reference evidence="1 2" key="1">
    <citation type="submission" date="2019-09" db="EMBL/GenBank/DDBJ databases">
        <title>YIM 132548 draft genome.</title>
        <authorList>
            <person name="Jiang L."/>
        </authorList>
    </citation>
    <scope>NUCLEOTIDE SEQUENCE [LARGE SCALE GENOMIC DNA]</scope>
    <source>
        <strain evidence="1 2">YIM 132548</strain>
    </source>
</reference>
<evidence type="ECO:0000313" key="1">
    <source>
        <dbReference type="EMBL" id="KAB1068582.1"/>
    </source>
</evidence>
<sequence length="73" mass="7782">MAPIQLLNSAKVLDRRSIKLDMPPDATPKVGETLAKVAGLARLLRKRHGCGLIGMEEGSASSARRRARESGTA</sequence>
<organism evidence="1 2">
    <name type="scientific">Methylobacterium planeticum</name>
    <dbReference type="NCBI Taxonomy" id="2615211"/>
    <lineage>
        <taxon>Bacteria</taxon>
        <taxon>Pseudomonadati</taxon>
        <taxon>Pseudomonadota</taxon>
        <taxon>Alphaproteobacteria</taxon>
        <taxon>Hyphomicrobiales</taxon>
        <taxon>Methylobacteriaceae</taxon>
        <taxon>Methylobacterium</taxon>
    </lineage>
</organism>
<gene>
    <name evidence="1" type="ORF">F6X51_26660</name>
</gene>
<name>A0A6N6MHU9_9HYPH</name>
<dbReference type="RefSeq" id="WP_150966959.1">
    <property type="nucleotide sequence ID" value="NZ_VZZJ01000049.1"/>
</dbReference>
<dbReference type="Proteomes" id="UP000441523">
    <property type="component" value="Unassembled WGS sequence"/>
</dbReference>
<proteinExistence type="predicted"/>